<dbReference type="EMBL" id="LQRA01000057">
    <property type="protein sequence ID" value="KZE78140.1"/>
    <property type="molecule type" value="Genomic_DNA"/>
</dbReference>
<dbReference type="Proteomes" id="UP000076563">
    <property type="component" value="Unassembled WGS sequence"/>
</dbReference>
<gene>
    <name evidence="1" type="ORF">AV654_19385</name>
</gene>
<sequence length="113" mass="13239">MQTKRNGRKPRPIKAIEQEINKRDDILNKMLVHIISVTQKNEAELLREWIVGAFKETGVYQLKIGDQDVYFVRKEEMEDAAAFVKEYQKKGLIVDDQLIQYLCEKNNGIFINP</sequence>
<accession>A0A163XMS2</accession>
<evidence type="ECO:0000313" key="2">
    <source>
        <dbReference type="Proteomes" id="UP000076563"/>
    </source>
</evidence>
<dbReference type="AlphaFoldDB" id="A0A163XMS2"/>
<name>A0A163XMS2_9BACL</name>
<keyword evidence="2" id="KW-1185">Reference proteome</keyword>
<comment type="caution">
    <text evidence="1">The sequence shown here is derived from an EMBL/GenBank/DDBJ whole genome shotgun (WGS) entry which is preliminary data.</text>
</comment>
<organism evidence="1 2">
    <name type="scientific">Paenibacillus elgii</name>
    <dbReference type="NCBI Taxonomy" id="189691"/>
    <lineage>
        <taxon>Bacteria</taxon>
        <taxon>Bacillati</taxon>
        <taxon>Bacillota</taxon>
        <taxon>Bacilli</taxon>
        <taxon>Bacillales</taxon>
        <taxon>Paenibacillaceae</taxon>
        <taxon>Paenibacillus</taxon>
    </lineage>
</organism>
<proteinExistence type="predicted"/>
<protein>
    <submittedName>
        <fullName evidence="1">Uncharacterized protein</fullName>
    </submittedName>
</protein>
<dbReference type="RefSeq" id="WP_063183040.1">
    <property type="nucleotide sequence ID" value="NZ_LQRA01000057.1"/>
</dbReference>
<evidence type="ECO:0000313" key="1">
    <source>
        <dbReference type="EMBL" id="KZE78140.1"/>
    </source>
</evidence>
<reference evidence="2" key="1">
    <citation type="submission" date="2016-01" db="EMBL/GenBank/DDBJ databases">
        <title>Draft genome of Chromobacterium sp. F49.</title>
        <authorList>
            <person name="Hong K.W."/>
        </authorList>
    </citation>
    <scope>NUCLEOTIDE SEQUENCE [LARGE SCALE GENOMIC DNA]</scope>
    <source>
        <strain evidence="2">M63</strain>
    </source>
</reference>